<feature type="region of interest" description="Disordered" evidence="3">
    <location>
        <begin position="142"/>
        <end position="170"/>
    </location>
</feature>
<dbReference type="InterPro" id="IPR027443">
    <property type="entry name" value="IPNS-like_sf"/>
</dbReference>
<evidence type="ECO:0000256" key="2">
    <source>
        <dbReference type="RuleBase" id="RU003682"/>
    </source>
</evidence>
<dbReference type="InterPro" id="IPR044861">
    <property type="entry name" value="IPNS-like_FE2OG_OXY"/>
</dbReference>
<evidence type="ECO:0000313" key="6">
    <source>
        <dbReference type="Proteomes" id="UP001595075"/>
    </source>
</evidence>
<dbReference type="Proteomes" id="UP001595075">
    <property type="component" value="Unassembled WGS sequence"/>
</dbReference>
<dbReference type="SUPFAM" id="SSF51197">
    <property type="entry name" value="Clavaminate synthase-like"/>
    <property type="match status" value="1"/>
</dbReference>
<dbReference type="InterPro" id="IPR026992">
    <property type="entry name" value="DIOX_N"/>
</dbReference>
<organism evidence="5 6">
    <name type="scientific">Oculimacula yallundae</name>
    <dbReference type="NCBI Taxonomy" id="86028"/>
    <lineage>
        <taxon>Eukaryota</taxon>
        <taxon>Fungi</taxon>
        <taxon>Dikarya</taxon>
        <taxon>Ascomycota</taxon>
        <taxon>Pezizomycotina</taxon>
        <taxon>Leotiomycetes</taxon>
        <taxon>Helotiales</taxon>
        <taxon>Ploettnerulaceae</taxon>
        <taxon>Oculimacula</taxon>
    </lineage>
</organism>
<comment type="caution">
    <text evidence="5">The sequence shown here is derived from an EMBL/GenBank/DDBJ whole genome shotgun (WGS) entry which is preliminary data.</text>
</comment>
<comment type="similarity">
    <text evidence="1 2">Belongs to the iron/ascorbate-dependent oxidoreductase family.</text>
</comment>
<dbReference type="Gene3D" id="2.60.120.330">
    <property type="entry name" value="B-lactam Antibiotic, Isopenicillin N Synthase, Chain"/>
    <property type="match status" value="1"/>
</dbReference>
<name>A0ABR4CDP0_9HELO</name>
<dbReference type="Pfam" id="PF14226">
    <property type="entry name" value="DIOX_N"/>
    <property type="match status" value="1"/>
</dbReference>
<reference evidence="5 6" key="1">
    <citation type="journal article" date="2024" name="Commun. Biol.">
        <title>Comparative genomic analysis of thermophilic fungi reveals convergent evolutionary adaptations and gene losses.</title>
        <authorList>
            <person name="Steindorff A.S."/>
            <person name="Aguilar-Pontes M.V."/>
            <person name="Robinson A.J."/>
            <person name="Andreopoulos B."/>
            <person name="LaButti K."/>
            <person name="Kuo A."/>
            <person name="Mondo S."/>
            <person name="Riley R."/>
            <person name="Otillar R."/>
            <person name="Haridas S."/>
            <person name="Lipzen A."/>
            <person name="Grimwood J."/>
            <person name="Schmutz J."/>
            <person name="Clum A."/>
            <person name="Reid I.D."/>
            <person name="Moisan M.C."/>
            <person name="Butler G."/>
            <person name="Nguyen T.T.M."/>
            <person name="Dewar K."/>
            <person name="Conant G."/>
            <person name="Drula E."/>
            <person name="Henrissat B."/>
            <person name="Hansel C."/>
            <person name="Singer S."/>
            <person name="Hutchinson M.I."/>
            <person name="de Vries R.P."/>
            <person name="Natvig D.O."/>
            <person name="Powell A.J."/>
            <person name="Tsang A."/>
            <person name="Grigoriev I.V."/>
        </authorList>
    </citation>
    <scope>NUCLEOTIDE SEQUENCE [LARGE SCALE GENOMIC DNA]</scope>
    <source>
        <strain evidence="5 6">CBS 494.80</strain>
    </source>
</reference>
<keyword evidence="2" id="KW-0408">Iron</keyword>
<dbReference type="InterPro" id="IPR005123">
    <property type="entry name" value="Oxoglu/Fe-dep_dioxygenase_dom"/>
</dbReference>
<protein>
    <recommendedName>
        <fullName evidence="4">Fe2OG dioxygenase domain-containing protein</fullName>
    </recommendedName>
</protein>
<dbReference type="PANTHER" id="PTHR47990">
    <property type="entry name" value="2-OXOGLUTARATE (2OG) AND FE(II)-DEPENDENT OXYGENASE SUPERFAMILY PROTEIN-RELATED"/>
    <property type="match status" value="1"/>
</dbReference>
<dbReference type="InterPro" id="IPR050231">
    <property type="entry name" value="Iron_ascorbate_oxido_reductase"/>
</dbReference>
<sequence>MTEVLKPLDVITDDKSQNPDYVFFHSGSTPTYRKVTTSPSQITTIPTIDITNIDSPSPSIRAALAQELYSACISCGFFYLKGHGMSEDLLTETFDVLKRFFALDLESKMDAHVQKNPAIRGYEPMGETKLDPRTKQDFKESYTIGDCPLEPEQNYTSKTGKAPPPNLKRPQNLWPNSAPWFRDGLYRYYNEVLPISLKLVRLLALSLGLDEEEFIGDFFKFPITGMRALHYPPVPAEDEGSDEMNIGLGAHADFSCKTSSPTKSIINHNQKDEGFLLDAHAYTDLTLVLQTPSLSSSSALEVLTPTGQWISVPSIPNTLVCNVGQYLERQTNGRFLAAVHRVRNRTGEERYSLPFFLTMDQDANVDVLVEKGEEKKFEGFNVGDLYIRKVLPARRKHPTSVKYRDVPESEWKYDFLLK</sequence>
<keyword evidence="6" id="KW-1185">Reference proteome</keyword>
<gene>
    <name evidence="5" type="ORF">VTL71DRAFT_16160</name>
</gene>
<evidence type="ECO:0000313" key="5">
    <source>
        <dbReference type="EMBL" id="KAL2068062.1"/>
    </source>
</evidence>
<evidence type="ECO:0000256" key="3">
    <source>
        <dbReference type="SAM" id="MobiDB-lite"/>
    </source>
</evidence>
<dbReference type="EMBL" id="JAZHXI010000009">
    <property type="protein sequence ID" value="KAL2068062.1"/>
    <property type="molecule type" value="Genomic_DNA"/>
</dbReference>
<accession>A0ABR4CDP0</accession>
<proteinExistence type="inferred from homology"/>
<dbReference type="Pfam" id="PF03171">
    <property type="entry name" value="2OG-FeII_Oxy"/>
    <property type="match status" value="1"/>
</dbReference>
<keyword evidence="2" id="KW-0560">Oxidoreductase</keyword>
<keyword evidence="2" id="KW-0479">Metal-binding</keyword>
<evidence type="ECO:0000259" key="4">
    <source>
        <dbReference type="PROSITE" id="PS51471"/>
    </source>
</evidence>
<feature type="domain" description="Fe2OG dioxygenase" evidence="4">
    <location>
        <begin position="222"/>
        <end position="359"/>
    </location>
</feature>
<evidence type="ECO:0000256" key="1">
    <source>
        <dbReference type="ARBA" id="ARBA00008056"/>
    </source>
</evidence>
<dbReference type="PROSITE" id="PS51471">
    <property type="entry name" value="FE2OG_OXY"/>
    <property type="match status" value="1"/>
</dbReference>